<gene>
    <name evidence="3" type="ORF">NEOLI_005497</name>
</gene>
<feature type="domain" description="Rho-GAP" evidence="2">
    <location>
        <begin position="68"/>
        <end position="258"/>
    </location>
</feature>
<name>A0A1U7LIJ8_NEOID</name>
<dbReference type="SUPFAM" id="SSF48350">
    <property type="entry name" value="GTPase activation domain, GAP"/>
    <property type="match status" value="1"/>
</dbReference>
<dbReference type="InterPro" id="IPR000198">
    <property type="entry name" value="RhoGAP_dom"/>
</dbReference>
<dbReference type="Proteomes" id="UP000186594">
    <property type="component" value="Unassembled WGS sequence"/>
</dbReference>
<evidence type="ECO:0000313" key="4">
    <source>
        <dbReference type="Proteomes" id="UP000186594"/>
    </source>
</evidence>
<sequence length="261" mass="29553">MRTTLQVYLANSALLTLDCGLKECLNLIHNEDDFRDFVLGFAAKMPKEKPREEIAYEANAAINPYFGVSLDVVIARDGAPIPSILTKCANTVEQYGMNIEGIYRLSRSASSMNKLKQAFDLDPRNVILSSYTSVEDVNCVASLLKQFFRELPDPLLTKTLYRDFIDAAKLSDDIRRRDSIHSLINRLDDNNYTTLRALVFHLDRIAKHEQTNRMPISNLAIVWAPNLMNSEDFSAAVGDSAWQNRVIETIIVNCRGIFDEE</sequence>
<proteinExistence type="predicted"/>
<evidence type="ECO:0000256" key="1">
    <source>
        <dbReference type="ARBA" id="ARBA00022468"/>
    </source>
</evidence>
<dbReference type="PANTHER" id="PTHR23176:SF128">
    <property type="entry name" value="RHO GTPASE-ACTIVATING PROTEIN RGD1"/>
    <property type="match status" value="1"/>
</dbReference>
<comment type="caution">
    <text evidence="3">The sequence shown here is derived from an EMBL/GenBank/DDBJ whole genome shotgun (WGS) entry which is preliminary data.</text>
</comment>
<dbReference type="OrthoDB" id="437889at2759"/>
<organism evidence="3 4">
    <name type="scientific">Neolecta irregularis (strain DAH-3)</name>
    <dbReference type="NCBI Taxonomy" id="1198029"/>
    <lineage>
        <taxon>Eukaryota</taxon>
        <taxon>Fungi</taxon>
        <taxon>Dikarya</taxon>
        <taxon>Ascomycota</taxon>
        <taxon>Taphrinomycotina</taxon>
        <taxon>Neolectales</taxon>
        <taxon>Neolectaceae</taxon>
        <taxon>Neolecta</taxon>
    </lineage>
</organism>
<reference evidence="3 4" key="1">
    <citation type="submission" date="2016-04" db="EMBL/GenBank/DDBJ databases">
        <title>Evolutionary innovation and constraint leading to complex multicellularity in the Ascomycota.</title>
        <authorList>
            <person name="Cisse O."/>
            <person name="Nguyen A."/>
            <person name="Hewitt D.A."/>
            <person name="Jedd G."/>
            <person name="Stajich J.E."/>
        </authorList>
    </citation>
    <scope>NUCLEOTIDE SEQUENCE [LARGE SCALE GENOMIC DNA]</scope>
    <source>
        <strain evidence="3 4">DAH-3</strain>
    </source>
</reference>
<dbReference type="GO" id="GO:0005096">
    <property type="term" value="F:GTPase activator activity"/>
    <property type="evidence" value="ECO:0007669"/>
    <property type="project" value="UniProtKB-KW"/>
</dbReference>
<dbReference type="AlphaFoldDB" id="A0A1U7LIJ8"/>
<dbReference type="GO" id="GO:0032153">
    <property type="term" value="C:cell division site"/>
    <property type="evidence" value="ECO:0007669"/>
    <property type="project" value="UniProtKB-ARBA"/>
</dbReference>
<dbReference type="STRING" id="1198029.A0A1U7LIJ8"/>
<dbReference type="InterPro" id="IPR008936">
    <property type="entry name" value="Rho_GTPase_activation_prot"/>
</dbReference>
<evidence type="ECO:0000313" key="3">
    <source>
        <dbReference type="EMBL" id="OLL22486.1"/>
    </source>
</evidence>
<evidence type="ECO:0000259" key="2">
    <source>
        <dbReference type="PROSITE" id="PS50238"/>
    </source>
</evidence>
<dbReference type="OMA" id="HIHRISE"/>
<dbReference type="PROSITE" id="PS50238">
    <property type="entry name" value="RHOGAP"/>
    <property type="match status" value="1"/>
</dbReference>
<protein>
    <submittedName>
        <fullName evidence="3">Putative Rho-GTPase-activating protein 7</fullName>
    </submittedName>
</protein>
<dbReference type="Gene3D" id="1.10.555.10">
    <property type="entry name" value="Rho GTPase activation protein"/>
    <property type="match status" value="1"/>
</dbReference>
<dbReference type="PANTHER" id="PTHR23176">
    <property type="entry name" value="RHO/RAC/CDC GTPASE-ACTIVATING PROTEIN"/>
    <property type="match status" value="1"/>
</dbReference>
<dbReference type="SMART" id="SM00324">
    <property type="entry name" value="RhoGAP"/>
    <property type="match status" value="1"/>
</dbReference>
<accession>A0A1U7LIJ8</accession>
<dbReference type="GO" id="GO:0005938">
    <property type="term" value="C:cell cortex"/>
    <property type="evidence" value="ECO:0007669"/>
    <property type="project" value="UniProtKB-ARBA"/>
</dbReference>
<keyword evidence="4" id="KW-1185">Reference proteome</keyword>
<dbReference type="GO" id="GO:0007165">
    <property type="term" value="P:signal transduction"/>
    <property type="evidence" value="ECO:0007669"/>
    <property type="project" value="InterPro"/>
</dbReference>
<dbReference type="EMBL" id="LXFE01003126">
    <property type="protein sequence ID" value="OLL22486.1"/>
    <property type="molecule type" value="Genomic_DNA"/>
</dbReference>
<keyword evidence="1" id="KW-0343">GTPase activation</keyword>
<dbReference type="InterPro" id="IPR050729">
    <property type="entry name" value="Rho-GAP"/>
</dbReference>
<dbReference type="Pfam" id="PF00620">
    <property type="entry name" value="RhoGAP"/>
    <property type="match status" value="1"/>
</dbReference>